<dbReference type="GO" id="GO:0016491">
    <property type="term" value="F:oxidoreductase activity"/>
    <property type="evidence" value="ECO:0007669"/>
    <property type="project" value="UniProtKB-KW"/>
</dbReference>
<dbReference type="EMBL" id="MH059633">
    <property type="protein sequence ID" value="AWD92442.1"/>
    <property type="molecule type" value="Genomic_DNA"/>
</dbReference>
<dbReference type="PRINTS" id="PR00081">
    <property type="entry name" value="GDHRDH"/>
</dbReference>
<dbReference type="InterPro" id="IPR020904">
    <property type="entry name" value="Sc_DH/Rdtase_CS"/>
</dbReference>
<dbReference type="Pfam" id="PF00106">
    <property type="entry name" value="adh_short"/>
    <property type="match status" value="1"/>
</dbReference>
<evidence type="ECO:0000256" key="1">
    <source>
        <dbReference type="ARBA" id="ARBA00006484"/>
    </source>
</evidence>
<dbReference type="SUPFAM" id="SSF51735">
    <property type="entry name" value="NAD(P)-binding Rossmann-fold domains"/>
    <property type="match status" value="1"/>
</dbReference>
<dbReference type="InterPro" id="IPR036291">
    <property type="entry name" value="NAD(P)-bd_dom_sf"/>
</dbReference>
<evidence type="ECO:0000256" key="3">
    <source>
        <dbReference type="ARBA" id="ARBA00023002"/>
    </source>
</evidence>
<accession>A0A2S1GSW6</accession>
<organism evidence="4 5">
    <name type="scientific">Xanthomonas phage Carpasina</name>
    <dbReference type="NCBI Taxonomy" id="2163636"/>
    <lineage>
        <taxon>Viruses</taxon>
        <taxon>Duplodnaviria</taxon>
        <taxon>Heunggongvirae</taxon>
        <taxon>Uroviricota</taxon>
        <taxon>Caudoviricetes</taxon>
        <taxon>Lindbergviridae</taxon>
        <taxon>Carpasinavirus</taxon>
        <taxon>Carpasinavirus carpasina</taxon>
    </lineage>
</organism>
<dbReference type="PANTHER" id="PTHR43391">
    <property type="entry name" value="RETINOL DEHYDROGENASE-RELATED"/>
    <property type="match status" value="1"/>
</dbReference>
<proteinExistence type="inferred from homology"/>
<dbReference type="RefSeq" id="YP_009801023.1">
    <property type="nucleotide sequence ID" value="NC_047962.1"/>
</dbReference>
<reference evidence="4 5" key="1">
    <citation type="submission" date="2018-03" db="EMBL/GenBank/DDBJ databases">
        <title>Phage therapy in agriculture - a green tech approach to combat plant pathogenic bacteria.</title>
        <authorList>
            <person name="Carstens A.B."/>
            <person name="Djurhuus A.M."/>
            <person name="Hansen L.H."/>
        </authorList>
    </citation>
    <scope>NUCLEOTIDE SEQUENCE [LARGE SCALE GENOMIC DNA]</scope>
</reference>
<keyword evidence="5" id="KW-1185">Reference proteome</keyword>
<dbReference type="Gene3D" id="3.40.50.720">
    <property type="entry name" value="NAD(P)-binding Rossmann-like Domain"/>
    <property type="match status" value="1"/>
</dbReference>
<comment type="similarity">
    <text evidence="1">Belongs to the short-chain dehydrogenases/reductases (SDR) family.</text>
</comment>
<dbReference type="KEGG" id="vg:54991530"/>
<evidence type="ECO:0000313" key="5">
    <source>
        <dbReference type="Proteomes" id="UP000246901"/>
    </source>
</evidence>
<dbReference type="InterPro" id="IPR002347">
    <property type="entry name" value="SDR_fam"/>
</dbReference>
<keyword evidence="3" id="KW-0560">Oxidoreductase</keyword>
<dbReference type="PROSITE" id="PS00061">
    <property type="entry name" value="ADH_SHORT"/>
    <property type="match status" value="1"/>
</dbReference>
<protein>
    <submittedName>
        <fullName evidence="4">Short chain dehydrogenase</fullName>
    </submittedName>
</protein>
<name>A0A2S1GSW6_9CAUD</name>
<dbReference type="Proteomes" id="UP000246901">
    <property type="component" value="Segment"/>
</dbReference>
<dbReference type="PANTHER" id="PTHR43391:SF14">
    <property type="entry name" value="DEHYDROGENASE_REDUCTASE SDR FAMILY PROTEIN 7-LIKE"/>
    <property type="match status" value="1"/>
</dbReference>
<keyword evidence="2" id="KW-0521">NADP</keyword>
<dbReference type="PRINTS" id="PR00080">
    <property type="entry name" value="SDRFAMILY"/>
</dbReference>
<dbReference type="CDD" id="cd05233">
    <property type="entry name" value="SDR_c"/>
    <property type="match status" value="1"/>
</dbReference>
<sequence length="231" mass="25013">MEKKTVLVTGAASGLGKAIAGAFHALGHHVIRLDIQGQIRVDVTSSSSTRLVGESVDKVDVLVNCAGINSNEWFEDLNRATFERVMGTNAWGIVNMTQSVLRQLIESKGTVINIVSNAAHIPMTSSLAYNASKAAALMITKQMAHELTPRHGITVFSVSPNKLSGTGMSKAIEDNVVKTRGWTAEYAREYQRKALMHGRETDPEALGKFIAGLVQNEDIRFLSGCDIPYGK</sequence>
<evidence type="ECO:0000313" key="4">
    <source>
        <dbReference type="EMBL" id="AWD92442.1"/>
    </source>
</evidence>
<evidence type="ECO:0000256" key="2">
    <source>
        <dbReference type="ARBA" id="ARBA00022857"/>
    </source>
</evidence>
<dbReference type="GeneID" id="54991530"/>